<feature type="chain" id="PRO_5012613490" evidence="1">
    <location>
        <begin position="24"/>
        <end position="121"/>
    </location>
</feature>
<evidence type="ECO:0000256" key="1">
    <source>
        <dbReference type="SAM" id="SignalP"/>
    </source>
</evidence>
<dbReference type="RefSeq" id="WP_139301231.1">
    <property type="nucleotide sequence ID" value="NZ_FSRL01000001.1"/>
</dbReference>
<keyword evidence="3" id="KW-1185">Reference proteome</keyword>
<dbReference type="EMBL" id="FSRL01000001">
    <property type="protein sequence ID" value="SIN87627.1"/>
    <property type="molecule type" value="Genomic_DNA"/>
</dbReference>
<proteinExistence type="predicted"/>
<evidence type="ECO:0000313" key="3">
    <source>
        <dbReference type="Proteomes" id="UP000184932"/>
    </source>
</evidence>
<protein>
    <submittedName>
        <fullName evidence="2">Uncharacterized protein</fullName>
    </submittedName>
</protein>
<evidence type="ECO:0000313" key="2">
    <source>
        <dbReference type="EMBL" id="SIN87627.1"/>
    </source>
</evidence>
<name>A0A1N6EXE5_9RHOB</name>
<accession>A0A1N6EXE5</accession>
<gene>
    <name evidence="2" type="ORF">SAMN05444002_1179</name>
</gene>
<keyword evidence="1" id="KW-0732">Signal</keyword>
<dbReference type="OrthoDB" id="9904152at2"/>
<sequence>MRVLATFLAVLAACGTLAAAAGAAPVASAKSHGYRGDDAAKYQRLVGEYARLNCKTLAREYGKAAKLAGKHEKGTGLQVMGALIGRGKVAGAAAEIGGNVVKDAALRRDAAKSVYIAKGCR</sequence>
<dbReference type="AlphaFoldDB" id="A0A1N6EXE5"/>
<organism evidence="2 3">
    <name type="scientific">Vannielia litorea</name>
    <dbReference type="NCBI Taxonomy" id="1217970"/>
    <lineage>
        <taxon>Bacteria</taxon>
        <taxon>Pseudomonadati</taxon>
        <taxon>Pseudomonadota</taxon>
        <taxon>Alphaproteobacteria</taxon>
        <taxon>Rhodobacterales</taxon>
        <taxon>Paracoccaceae</taxon>
        <taxon>Vannielia</taxon>
    </lineage>
</organism>
<reference evidence="3" key="1">
    <citation type="submission" date="2016-11" db="EMBL/GenBank/DDBJ databases">
        <authorList>
            <person name="Varghese N."/>
            <person name="Submissions S."/>
        </authorList>
    </citation>
    <scope>NUCLEOTIDE SEQUENCE [LARGE SCALE GENOMIC DNA]</scope>
    <source>
        <strain evidence="3">DSM 29440</strain>
    </source>
</reference>
<dbReference type="Proteomes" id="UP000184932">
    <property type="component" value="Unassembled WGS sequence"/>
</dbReference>
<feature type="signal peptide" evidence="1">
    <location>
        <begin position="1"/>
        <end position="23"/>
    </location>
</feature>